<sequence length="160" mass="18424">MGMSIYEIDDSIMSLVDMETGEIEDEKRFDELQMERTQKVENIGCYYKNLVAEAKAMKEEEANLAQRRKAVENKAERIKNLLIYALKGKKFESPKVRCSYRKAKSVQLDDSFIDWARENADDLLTFKEPTPNRTAIKAALADGREIEHAEIVTNESLQVK</sequence>
<evidence type="ECO:0000256" key="1">
    <source>
        <dbReference type="SAM" id="Coils"/>
    </source>
</evidence>
<keyword evidence="1" id="KW-0175">Coiled coil</keyword>
<accession>A0A8S5QSJ1</accession>
<proteinExistence type="predicted"/>
<dbReference type="EMBL" id="BK015717">
    <property type="protein sequence ID" value="DAE21763.1"/>
    <property type="molecule type" value="Genomic_DNA"/>
</dbReference>
<reference evidence="2" key="1">
    <citation type="journal article" date="2021" name="Proc. Natl. Acad. Sci. U.S.A.">
        <title>A Catalog of Tens of Thousands of Viruses from Human Metagenomes Reveals Hidden Associations with Chronic Diseases.</title>
        <authorList>
            <person name="Tisza M.J."/>
            <person name="Buck C.B."/>
        </authorList>
    </citation>
    <scope>NUCLEOTIDE SEQUENCE</scope>
    <source>
        <strain evidence="2">Ct2773</strain>
    </source>
</reference>
<evidence type="ECO:0000313" key="2">
    <source>
        <dbReference type="EMBL" id="DAE21763.1"/>
    </source>
</evidence>
<feature type="coiled-coil region" evidence="1">
    <location>
        <begin position="47"/>
        <end position="81"/>
    </location>
</feature>
<protein>
    <submittedName>
        <fullName evidence="2">Resistance protein</fullName>
    </submittedName>
</protein>
<name>A0A8S5QSJ1_9CAUD</name>
<dbReference type="Pfam" id="PF05565">
    <property type="entry name" value="Sipho_Gp157"/>
    <property type="match status" value="1"/>
</dbReference>
<dbReference type="InterPro" id="IPR008840">
    <property type="entry name" value="Sipho_Gp157"/>
</dbReference>
<organism evidence="2">
    <name type="scientific">Siphoviridae sp. ct2773</name>
    <dbReference type="NCBI Taxonomy" id="2826275"/>
    <lineage>
        <taxon>Viruses</taxon>
        <taxon>Duplodnaviria</taxon>
        <taxon>Heunggongvirae</taxon>
        <taxon>Uroviricota</taxon>
        <taxon>Caudoviricetes</taxon>
    </lineage>
</organism>